<feature type="transmembrane region" description="Helical" evidence="7">
    <location>
        <begin position="221"/>
        <end position="246"/>
    </location>
</feature>
<feature type="compositionally biased region" description="Polar residues" evidence="6">
    <location>
        <begin position="318"/>
        <end position="333"/>
    </location>
</feature>
<evidence type="ECO:0000313" key="9">
    <source>
        <dbReference type="Proteomes" id="UP000236370"/>
    </source>
</evidence>
<evidence type="ECO:0000313" key="8">
    <source>
        <dbReference type="EMBL" id="PNI45111.1"/>
    </source>
</evidence>
<comment type="caution">
    <text evidence="8">The sequence shown here is derived from an EMBL/GenBank/DDBJ whole genome shotgun (WGS) entry which is preliminary data.</text>
</comment>
<evidence type="ECO:0000256" key="2">
    <source>
        <dbReference type="ARBA" id="ARBA00009565"/>
    </source>
</evidence>
<dbReference type="VGNC" id="VGNC:12616">
    <property type="gene designation" value="MS4A18"/>
</dbReference>
<accession>A0A6D2VZR6</accession>
<keyword evidence="5 7" id="KW-0472">Membrane</keyword>
<comment type="subcellular location">
    <subcellularLocation>
        <location evidence="1">Membrane</location>
        <topology evidence="1">Multi-pass membrane protein</topology>
    </subcellularLocation>
</comment>
<dbReference type="InterPro" id="IPR007237">
    <property type="entry name" value="CD20-like"/>
</dbReference>
<evidence type="ECO:0000256" key="1">
    <source>
        <dbReference type="ARBA" id="ARBA00004141"/>
    </source>
</evidence>
<dbReference type="OMA" id="KVIQCDT"/>
<reference evidence="8 9" key="1">
    <citation type="submission" date="2017-12" db="EMBL/GenBank/DDBJ databases">
        <title>High-resolution comparative analysis of great ape genomes.</title>
        <authorList>
            <person name="Pollen A."/>
            <person name="Hastie A."/>
            <person name="Hormozdiari F."/>
            <person name="Dougherty M."/>
            <person name="Liu R."/>
            <person name="Chaisson M."/>
            <person name="Hoppe E."/>
            <person name="Hill C."/>
            <person name="Pang A."/>
            <person name="Hillier L."/>
            <person name="Baker C."/>
            <person name="Armstrong J."/>
            <person name="Shendure J."/>
            <person name="Paten B."/>
            <person name="Wilson R."/>
            <person name="Chao H."/>
            <person name="Schneider V."/>
            <person name="Ventura M."/>
            <person name="Kronenberg Z."/>
            <person name="Murali S."/>
            <person name="Gordon D."/>
            <person name="Cantsilieris S."/>
            <person name="Munson K."/>
            <person name="Nelson B."/>
            <person name="Raja A."/>
            <person name="Underwood J."/>
            <person name="Diekhans M."/>
            <person name="Fiddes I."/>
            <person name="Haussler D."/>
            <person name="Eichler E."/>
        </authorList>
    </citation>
    <scope>NUCLEOTIDE SEQUENCE [LARGE SCALE GENOMIC DNA]</scope>
    <source>
        <strain evidence="8">Yerkes chimp pedigree #C0471</strain>
    </source>
</reference>
<evidence type="ECO:0000256" key="4">
    <source>
        <dbReference type="ARBA" id="ARBA00022989"/>
    </source>
</evidence>
<dbReference type="PANTHER" id="PTHR23320:SF37">
    <property type="entry name" value="MEMBRANE-SPANNING 4-DOMAINS SUBFAMILY A MEMBER 18"/>
    <property type="match status" value="1"/>
</dbReference>
<feature type="transmembrane region" description="Helical" evidence="7">
    <location>
        <begin position="258"/>
        <end position="277"/>
    </location>
</feature>
<evidence type="ECO:0000256" key="7">
    <source>
        <dbReference type="SAM" id="Phobius"/>
    </source>
</evidence>
<evidence type="ECO:0000256" key="3">
    <source>
        <dbReference type="ARBA" id="ARBA00022692"/>
    </source>
</evidence>
<dbReference type="AlphaFoldDB" id="A0A6D2VZR6"/>
<keyword evidence="3 7" id="KW-0812">Transmembrane</keyword>
<organism evidence="8 9">
    <name type="scientific">Pan troglodytes</name>
    <name type="common">Chimpanzee</name>
    <dbReference type="NCBI Taxonomy" id="9598"/>
    <lineage>
        <taxon>Eukaryota</taxon>
        <taxon>Metazoa</taxon>
        <taxon>Chordata</taxon>
        <taxon>Craniata</taxon>
        <taxon>Vertebrata</taxon>
        <taxon>Euteleostomi</taxon>
        <taxon>Mammalia</taxon>
        <taxon>Eutheria</taxon>
        <taxon>Euarchontoglires</taxon>
        <taxon>Primates</taxon>
        <taxon>Haplorrhini</taxon>
        <taxon>Catarrhini</taxon>
        <taxon>Hominidae</taxon>
        <taxon>Pan</taxon>
    </lineage>
</organism>
<evidence type="ECO:0000313" key="10">
    <source>
        <dbReference type="VGNC" id="VGNC:12616"/>
    </source>
</evidence>
<dbReference type="PANTHER" id="PTHR23320">
    <property type="entry name" value="MEMBRANE-SPANNING 4-DOMAINS SUBFAMILY A MS4A -RELATED"/>
    <property type="match status" value="1"/>
</dbReference>
<dbReference type="InterPro" id="IPR030417">
    <property type="entry name" value="MS4A"/>
</dbReference>
<evidence type="ECO:0000256" key="6">
    <source>
        <dbReference type="SAM" id="MobiDB-lite"/>
    </source>
</evidence>
<feature type="region of interest" description="Disordered" evidence="6">
    <location>
        <begin position="318"/>
        <end position="348"/>
    </location>
</feature>
<feature type="transmembrane region" description="Helical" evidence="7">
    <location>
        <begin position="156"/>
        <end position="178"/>
    </location>
</feature>
<protein>
    <submittedName>
        <fullName evidence="8">T0108089 isoform 1</fullName>
    </submittedName>
</protein>
<dbReference type="GO" id="GO:0016020">
    <property type="term" value="C:membrane"/>
    <property type="evidence" value="ECO:0007669"/>
    <property type="project" value="UniProtKB-SubCell"/>
</dbReference>
<dbReference type="EMBL" id="NBAG03000297">
    <property type="protein sequence ID" value="PNI45111.1"/>
    <property type="molecule type" value="Genomic_DNA"/>
</dbReference>
<keyword evidence="4 7" id="KW-1133">Transmembrane helix</keyword>
<dbReference type="Proteomes" id="UP000236370">
    <property type="component" value="Unassembled WGS sequence"/>
</dbReference>
<dbReference type="Pfam" id="PF04103">
    <property type="entry name" value="CD20"/>
    <property type="match status" value="1"/>
</dbReference>
<gene>
    <name evidence="10" type="primary">MS4A18</name>
    <name evidence="8" type="ORF">CK820_G0030865</name>
</gene>
<proteinExistence type="inferred from homology"/>
<feature type="transmembrane region" description="Helical" evidence="7">
    <location>
        <begin position="190"/>
        <end position="209"/>
    </location>
</feature>
<feature type="compositionally biased region" description="Low complexity" evidence="6">
    <location>
        <begin position="334"/>
        <end position="348"/>
    </location>
</feature>
<comment type="similarity">
    <text evidence="2">Belongs to the MS4A family.</text>
</comment>
<evidence type="ECO:0000256" key="5">
    <source>
        <dbReference type="ARBA" id="ARBA00023136"/>
    </source>
</evidence>
<name>A0A6D2VZR6_PANTR</name>
<sequence>MTEQVIGANSVPGIIAPDNVHVIQPSNPVASGNHLQPSEVTTYPISPKVIQCDTGRANLQNLLVVNQNSAAGVQSQPIGYQRQYPVGTASLQTVPGVIQYTQGTTNLQTWPGDLQNPLNANPGLTHTSNSSQWDTSFASFTSFNLKKFINEEVRTLGVSAIQILIGLTHIFSAINPVLYYYPFVTWLSGYPLWGGLSYIVSGSLSVWAAKDPSPCVVNSSISFNIISALFAFAGIFIIITDLSLYYVTTYSKAVSGGLLPFALLEFILTCVVSHFGCQATCCRQFENVAVIPTIFSFNPANTTTSPVNATTGPVNATTGPVSATNGPVNTTIHPVNTTTSPVNTTTSPVNVTTGPVNANIGPVNVTTGPVNTTTAPAKATTSCVNAIIHTSNVPPNPRTKK</sequence>